<keyword evidence="9" id="KW-1185">Reference proteome</keyword>
<keyword evidence="4" id="KW-0547">Nucleotide-binding</keyword>
<keyword evidence="1" id="KW-0963">Cytoplasm</keyword>
<dbReference type="EMBL" id="AAEE01000018">
    <property type="protein sequence ID" value="EAK87293.1"/>
    <property type="molecule type" value="Genomic_DNA"/>
</dbReference>
<organism evidence="8 9">
    <name type="scientific">Cryptosporidium parvum (strain Iowa II)</name>
    <dbReference type="NCBI Taxonomy" id="353152"/>
    <lineage>
        <taxon>Eukaryota</taxon>
        <taxon>Sar</taxon>
        <taxon>Alveolata</taxon>
        <taxon>Apicomplexa</taxon>
        <taxon>Conoidasida</taxon>
        <taxon>Coccidia</taxon>
        <taxon>Eucoccidiorida</taxon>
        <taxon>Eimeriorina</taxon>
        <taxon>Cryptosporidiidae</taxon>
        <taxon>Cryptosporidium</taxon>
    </lineage>
</organism>
<evidence type="ECO:0000259" key="7">
    <source>
        <dbReference type="PROSITE" id="PS50862"/>
    </source>
</evidence>
<dbReference type="KEGG" id="cpv:cgd5_4540"/>
<dbReference type="PIRSF" id="PIRSF001555">
    <property type="entry name" value="Asp_ammon_ligase"/>
    <property type="match status" value="1"/>
</dbReference>
<dbReference type="PANTHER" id="PTHR30073">
    <property type="entry name" value="ASPARTATE--AMMONIA LIGASE"/>
    <property type="match status" value="1"/>
</dbReference>
<dbReference type="PROSITE" id="PS50862">
    <property type="entry name" value="AA_TRNA_LIGASE_II"/>
    <property type="match status" value="1"/>
</dbReference>
<keyword evidence="5" id="KW-0067">ATP-binding</keyword>
<dbReference type="GeneID" id="3372306"/>
<dbReference type="GO" id="GO:0006529">
    <property type="term" value="P:asparagine biosynthetic process"/>
    <property type="evidence" value="ECO:0007669"/>
    <property type="project" value="UniProtKB-KW"/>
</dbReference>
<reference evidence="8 9" key="1">
    <citation type="journal article" date="2004" name="Science">
        <title>Complete genome sequence of the apicomplexan, Cryptosporidium parvum.</title>
        <authorList>
            <person name="Abrahamsen M.S."/>
            <person name="Templeton T.J."/>
            <person name="Enomoto S."/>
            <person name="Abrahante J.E."/>
            <person name="Zhu G."/>
            <person name="Lancto C.A."/>
            <person name="Deng M."/>
            <person name="Liu C."/>
            <person name="Widmer G."/>
            <person name="Tzipori S."/>
            <person name="Buck G.A."/>
            <person name="Xu P."/>
            <person name="Bankier A.T."/>
            <person name="Dear P.H."/>
            <person name="Konfortov B.A."/>
            <person name="Spriggs H.F."/>
            <person name="Iyer L."/>
            <person name="Anantharaman V."/>
            <person name="Aravind L."/>
            <person name="Kapur V."/>
        </authorList>
    </citation>
    <scope>NUCLEOTIDE SEQUENCE [LARGE SCALE GENOMIC DNA]</scope>
    <source>
        <strain evidence="9">Iowa II</strain>
    </source>
</reference>
<keyword evidence="3" id="KW-0028">Amino-acid biosynthesis</keyword>
<evidence type="ECO:0000313" key="8">
    <source>
        <dbReference type="EMBL" id="EAK87293.1"/>
    </source>
</evidence>
<comment type="caution">
    <text evidence="8">The sequence shown here is derived from an EMBL/GenBank/DDBJ whole genome shotgun (WGS) entry which is preliminary data.</text>
</comment>
<evidence type="ECO:0000256" key="4">
    <source>
        <dbReference type="ARBA" id="ARBA00022741"/>
    </source>
</evidence>
<proteinExistence type="predicted"/>
<dbReference type="SMR" id="Q5CPD9"/>
<dbReference type="RefSeq" id="XP_625302.1">
    <property type="nucleotide sequence ID" value="XM_625302.1"/>
</dbReference>
<evidence type="ECO:0000256" key="3">
    <source>
        <dbReference type="ARBA" id="ARBA00022605"/>
    </source>
</evidence>
<feature type="domain" description="Aminoacyl-transfer RNA synthetases class-II family profile" evidence="7">
    <location>
        <begin position="26"/>
        <end position="336"/>
    </location>
</feature>
<dbReference type="PANTHER" id="PTHR30073:SF5">
    <property type="entry name" value="ASPARTATE--AMMONIA LIGASE"/>
    <property type="match status" value="1"/>
</dbReference>
<dbReference type="InterPro" id="IPR045864">
    <property type="entry name" value="aa-tRNA-synth_II/BPL/LPL"/>
</dbReference>
<dbReference type="InterPro" id="IPR006195">
    <property type="entry name" value="aa-tRNA-synth_II"/>
</dbReference>
<gene>
    <name evidence="8" type="ORF">cgd5_4540</name>
</gene>
<accession>Q5CPD9</accession>
<sequence>NNIIIIKMEVKKQSQFKTVLADIEFIKITFQQLLKESLDLIRISAPLFLEKESGLNDDLSGYEEKVSFTFNNKVLEIVQSLAKWKRYALKKYELNGLYADMNAIRKSEELDNLHSIYVDQWDWEMVIDTNKGKTKDEILVDIARIIHNNIYNLERLYWNMKKEKQDIVNIPNENEMIKKELYIISSEELLNMYPNLSSNDREREICKKYGSVFIKQIGKKLSNNTVHDLRAPDYDDWEYNGDLIYWSNILNGPIELSSMGVRVNKESLIKQLEICNSTERLKLPYCKMLLNNELPETIGGGIGQSRLCMLILRKEHISQVQCSYWDEKGDYRRYFIIFLKKIL</sequence>
<protein>
    <submittedName>
        <fullName evidence="8">Asparagine synthetase A (AsnA) like protein</fullName>
    </submittedName>
</protein>
<evidence type="ECO:0000313" key="9">
    <source>
        <dbReference type="Proteomes" id="UP000006726"/>
    </source>
</evidence>
<dbReference type="AlphaFoldDB" id="Q5CPD9"/>
<keyword evidence="2" id="KW-0436">Ligase</keyword>
<evidence type="ECO:0000256" key="2">
    <source>
        <dbReference type="ARBA" id="ARBA00022598"/>
    </source>
</evidence>
<dbReference type="SUPFAM" id="SSF55681">
    <property type="entry name" value="Class II aaRS and biotin synthetases"/>
    <property type="match status" value="1"/>
</dbReference>
<name>Q5CPD9_CRYPI</name>
<evidence type="ECO:0000256" key="5">
    <source>
        <dbReference type="ARBA" id="ARBA00022840"/>
    </source>
</evidence>
<dbReference type="GO" id="GO:0004071">
    <property type="term" value="F:aspartate-ammonia ligase activity"/>
    <property type="evidence" value="ECO:0007669"/>
    <property type="project" value="InterPro"/>
</dbReference>
<dbReference type="GO" id="GO:0005524">
    <property type="term" value="F:ATP binding"/>
    <property type="evidence" value="ECO:0007669"/>
    <property type="project" value="UniProtKB-KW"/>
</dbReference>
<dbReference type="OMA" id="QSRICMF"/>
<dbReference type="Proteomes" id="UP000006726">
    <property type="component" value="Chromosome 5"/>
</dbReference>
<dbReference type="Pfam" id="PF03590">
    <property type="entry name" value="AsnA"/>
    <property type="match status" value="1"/>
</dbReference>
<dbReference type="Gene3D" id="3.30.930.10">
    <property type="entry name" value="Bira Bifunctional Protein, Domain 2"/>
    <property type="match status" value="1"/>
</dbReference>
<dbReference type="GO" id="GO:0005829">
    <property type="term" value="C:cytosol"/>
    <property type="evidence" value="ECO:0007669"/>
    <property type="project" value="TreeGrafter"/>
</dbReference>
<dbReference type="InterPro" id="IPR004618">
    <property type="entry name" value="AsnA"/>
</dbReference>
<dbReference type="InParanoid" id="Q5CPD9"/>
<keyword evidence="6" id="KW-0061">Asparagine biosynthesis</keyword>
<dbReference type="STRING" id="353152.Q5CPD9"/>
<evidence type="ECO:0000256" key="1">
    <source>
        <dbReference type="ARBA" id="ARBA00022490"/>
    </source>
</evidence>
<dbReference type="OrthoDB" id="396916at2759"/>
<evidence type="ECO:0000256" key="6">
    <source>
        <dbReference type="ARBA" id="ARBA00022888"/>
    </source>
</evidence>
<feature type="non-terminal residue" evidence="8">
    <location>
        <position position="1"/>
    </location>
</feature>